<comment type="caution">
    <text evidence="6">The sequence shown here is derived from an EMBL/GenBank/DDBJ whole genome shotgun (WGS) entry which is preliminary data.</text>
</comment>
<dbReference type="Proteomes" id="UP000654947">
    <property type="component" value="Unassembled WGS sequence"/>
</dbReference>
<evidence type="ECO:0000256" key="2">
    <source>
        <dbReference type="ARBA" id="ARBA00022629"/>
    </source>
</evidence>
<proteinExistence type="inferred from homology"/>
<dbReference type="InterPro" id="IPR043129">
    <property type="entry name" value="ATPase_NBD"/>
</dbReference>
<name>A0A918XDC4_9ACTN</name>
<evidence type="ECO:0000256" key="3">
    <source>
        <dbReference type="ARBA" id="ARBA00022679"/>
    </source>
</evidence>
<dbReference type="PANTHER" id="PTHR43095:SF5">
    <property type="entry name" value="XYLULOSE KINASE"/>
    <property type="match status" value="1"/>
</dbReference>
<dbReference type="EMBL" id="BMXL01000012">
    <property type="protein sequence ID" value="GHD26975.1"/>
    <property type="molecule type" value="Genomic_DNA"/>
</dbReference>
<gene>
    <name evidence="6" type="ORF">GCM10007147_25570</name>
</gene>
<dbReference type="Gene3D" id="3.30.420.40">
    <property type="match status" value="2"/>
</dbReference>
<evidence type="ECO:0000256" key="4">
    <source>
        <dbReference type="ARBA" id="ARBA00022777"/>
    </source>
</evidence>
<protein>
    <recommendedName>
        <fullName evidence="8">Carbohydrate kinase FGGY C-terminal domain-containing protein</fullName>
    </recommendedName>
</protein>
<dbReference type="AlphaFoldDB" id="A0A918XDC4"/>
<evidence type="ECO:0000313" key="7">
    <source>
        <dbReference type="Proteomes" id="UP000654947"/>
    </source>
</evidence>
<evidence type="ECO:0008006" key="8">
    <source>
        <dbReference type="Google" id="ProtNLM"/>
    </source>
</evidence>
<keyword evidence="7" id="KW-1185">Reference proteome</keyword>
<dbReference type="SUPFAM" id="SSF53067">
    <property type="entry name" value="Actin-like ATPase domain"/>
    <property type="match status" value="1"/>
</dbReference>
<feature type="region of interest" description="Disordered" evidence="5">
    <location>
        <begin position="198"/>
        <end position="220"/>
    </location>
</feature>
<reference evidence="6 7" key="1">
    <citation type="journal article" date="2014" name="Int. J. Syst. Evol. Microbiol.">
        <title>Complete genome sequence of Corynebacterium casei LMG S-19264T (=DSM 44701T), isolated from a smear-ripened cheese.</title>
        <authorList>
            <consortium name="US DOE Joint Genome Institute (JGI-PGF)"/>
            <person name="Walter F."/>
            <person name="Albersmeier A."/>
            <person name="Kalinowski J."/>
            <person name="Ruckert C."/>
        </authorList>
    </citation>
    <scope>NUCLEOTIDE SEQUENCE [LARGE SCALE GENOMIC DNA]</scope>
    <source>
        <strain evidence="6 7">KCTC 19473</strain>
    </source>
</reference>
<dbReference type="GO" id="GO:0042732">
    <property type="term" value="P:D-xylose metabolic process"/>
    <property type="evidence" value="ECO:0007669"/>
    <property type="project" value="UniProtKB-KW"/>
</dbReference>
<dbReference type="GO" id="GO:0016301">
    <property type="term" value="F:kinase activity"/>
    <property type="evidence" value="ECO:0007669"/>
    <property type="project" value="UniProtKB-KW"/>
</dbReference>
<accession>A0A918XDC4</accession>
<evidence type="ECO:0000313" key="6">
    <source>
        <dbReference type="EMBL" id="GHD26975.1"/>
    </source>
</evidence>
<organism evidence="6 7">
    <name type="scientific">Nocardiopsis kunsanensis</name>
    <dbReference type="NCBI Taxonomy" id="141693"/>
    <lineage>
        <taxon>Bacteria</taxon>
        <taxon>Bacillati</taxon>
        <taxon>Actinomycetota</taxon>
        <taxon>Actinomycetes</taxon>
        <taxon>Streptosporangiales</taxon>
        <taxon>Nocardiopsidaceae</taxon>
        <taxon>Nocardiopsis</taxon>
    </lineage>
</organism>
<keyword evidence="4" id="KW-0418">Kinase</keyword>
<dbReference type="RefSeq" id="WP_193518016.1">
    <property type="nucleotide sequence ID" value="NZ_BMXL01000012.1"/>
</dbReference>
<keyword evidence="3" id="KW-0808">Transferase</keyword>
<dbReference type="PANTHER" id="PTHR43095">
    <property type="entry name" value="SUGAR KINASE"/>
    <property type="match status" value="1"/>
</dbReference>
<comment type="similarity">
    <text evidence="1">Belongs to the FGGY kinase family.</text>
</comment>
<keyword evidence="2" id="KW-0859">Xylose metabolism</keyword>
<evidence type="ECO:0000256" key="5">
    <source>
        <dbReference type="SAM" id="MobiDB-lite"/>
    </source>
</evidence>
<dbReference type="InterPro" id="IPR050406">
    <property type="entry name" value="FGGY_Carb_Kinase"/>
</dbReference>
<sequence length="220" mass="22040">MLAPSATAGGLTPRAAEELGLAPGTLVGAGGGDQHGAALGLCVAPGDVVVSRCTSGVVYTTSPDPVFDVSVVDGVADMTGGYLPLVSVLNAARVTDTFARLLGVGHEELSALALSAPDRPGPALAAYRQLLADSTGRPALLTEAGEASAHGACVQAAAVATGTGVHEVRETWRPIRAIAAEPRERAWAPPPMWCTTAAWSDADGSSGVPDDDRPGLGPVS</sequence>
<evidence type="ECO:0000256" key="1">
    <source>
        <dbReference type="ARBA" id="ARBA00009156"/>
    </source>
</evidence>
<keyword evidence="2" id="KW-0119">Carbohydrate metabolism</keyword>